<evidence type="ECO:0000313" key="2">
    <source>
        <dbReference type="EMBL" id="TCX47679.1"/>
    </source>
</evidence>
<dbReference type="EMBL" id="SDDH01000016">
    <property type="protein sequence ID" value="TCY68142.1"/>
    <property type="molecule type" value="Genomic_DNA"/>
</dbReference>
<reference evidence="4" key="1">
    <citation type="submission" date="2019-01" db="EMBL/GenBank/DDBJ databases">
        <authorList>
            <person name="Lista F."/>
            <person name="Anselmo A."/>
        </authorList>
    </citation>
    <scope>NUCLEOTIDE SEQUENCE</scope>
    <source>
        <strain evidence="3">12S</strain>
        <strain evidence="6">14R</strain>
        <strain evidence="2">14S</strain>
        <strain evidence="1">16S</strain>
        <strain evidence="5">6S</strain>
        <strain evidence="4">7S</strain>
    </source>
</reference>
<evidence type="ECO:0000313" key="6">
    <source>
        <dbReference type="EMBL" id="TCY68142.1"/>
    </source>
</evidence>
<protein>
    <recommendedName>
        <fullName evidence="7">Tetratricopeptide repeat protein</fullName>
    </recommendedName>
</protein>
<dbReference type="EMBL" id="SDCP01000021">
    <property type="protein sequence ID" value="TCX81410.1"/>
    <property type="molecule type" value="Genomic_DNA"/>
</dbReference>
<name>A0A483M2S2_KLEPN</name>
<sequence>MAAGIPKEKSVEYIEMFAEMLSTGATLDDISYRRFLREIEQITSPFSATALGLLYAVAGKFEKSNAAFEEASKEYDDVSIPYNHLVTLRLTWQDHLLKDRSYEYADRYESKRLTSLAFSYAYRFGDRDGLVRYMDRHIRLLSNEEGRELAEKHKEELLLELDDAYRSSGCTQQQFETLALIIGRIAKEFNAELGLVEVSRRGNSCYVADIKNKDPRTIAEMNYALAEAVCDEPLLDDCNLIGRFSPQRELHVGMTYVYQQ</sequence>
<dbReference type="EMBL" id="SDCK01000003">
    <property type="protein sequence ID" value="TCX57303.1"/>
    <property type="molecule type" value="Genomic_DNA"/>
</dbReference>
<evidence type="ECO:0000313" key="3">
    <source>
        <dbReference type="EMBL" id="TCX57303.1"/>
    </source>
</evidence>
<dbReference type="RefSeq" id="WP_023159433.1">
    <property type="nucleotide sequence ID" value="NZ_CAAGTS010000001.1"/>
</dbReference>
<evidence type="ECO:0000313" key="1">
    <source>
        <dbReference type="EMBL" id="TCX29359.1"/>
    </source>
</evidence>
<gene>
    <name evidence="1" type="ORF">ETE70_07335</name>
    <name evidence="3" type="ORF">ETE72_03560</name>
    <name evidence="5" type="ORF">ETE87_12115</name>
    <name evidence="4" type="ORF">ETE99_16490</name>
    <name evidence="2" type="ORF">ETF02_02945</name>
    <name evidence="6" type="ORF">ETH45_12460</name>
</gene>
<dbReference type="EMBL" id="SDCI01000002">
    <property type="protein sequence ID" value="TCX47679.1"/>
    <property type="molecule type" value="Genomic_DNA"/>
</dbReference>
<accession>A0A483M2S2</accession>
<dbReference type="EMBL" id="SDCQ01000011">
    <property type="protein sequence ID" value="TCX90100.1"/>
    <property type="molecule type" value="Genomic_DNA"/>
</dbReference>
<dbReference type="EMBL" id="SDCG01000004">
    <property type="protein sequence ID" value="TCX29359.1"/>
    <property type="molecule type" value="Genomic_DNA"/>
</dbReference>
<organism evidence="4">
    <name type="scientific">Klebsiella pneumoniae</name>
    <dbReference type="NCBI Taxonomy" id="573"/>
    <lineage>
        <taxon>Bacteria</taxon>
        <taxon>Pseudomonadati</taxon>
        <taxon>Pseudomonadota</taxon>
        <taxon>Gammaproteobacteria</taxon>
        <taxon>Enterobacterales</taxon>
        <taxon>Enterobacteriaceae</taxon>
        <taxon>Klebsiella/Raoultella group</taxon>
        <taxon>Klebsiella</taxon>
        <taxon>Klebsiella pneumoniae complex</taxon>
    </lineage>
</organism>
<comment type="caution">
    <text evidence="4">The sequence shown here is derived from an EMBL/GenBank/DDBJ whole genome shotgun (WGS) entry which is preliminary data.</text>
</comment>
<proteinExistence type="predicted"/>
<dbReference type="AlphaFoldDB" id="A0A483M2S2"/>
<evidence type="ECO:0000313" key="4">
    <source>
        <dbReference type="EMBL" id="TCX81410.1"/>
    </source>
</evidence>
<evidence type="ECO:0000313" key="5">
    <source>
        <dbReference type="EMBL" id="TCX90100.1"/>
    </source>
</evidence>
<evidence type="ECO:0008006" key="7">
    <source>
        <dbReference type="Google" id="ProtNLM"/>
    </source>
</evidence>